<name>A0A2W4WEG2_9CYAN</name>
<dbReference type="AlphaFoldDB" id="A0A2W4WEG2"/>
<reference evidence="4 5" key="1">
    <citation type="submission" date="2018-04" db="EMBL/GenBank/DDBJ databases">
        <authorList>
            <person name="Go L.Y."/>
            <person name="Mitchell J.A."/>
        </authorList>
    </citation>
    <scope>NUCLEOTIDE SEQUENCE [LARGE SCALE GENOMIC DNA]</scope>
    <source>
        <strain evidence="4">ULC066bin1</strain>
    </source>
</reference>
<feature type="repeat" description="WD" evidence="3">
    <location>
        <begin position="891"/>
        <end position="923"/>
    </location>
</feature>
<feature type="repeat" description="WD" evidence="3">
    <location>
        <begin position="809"/>
        <end position="850"/>
    </location>
</feature>
<evidence type="ECO:0000313" key="4">
    <source>
        <dbReference type="EMBL" id="PZO43484.1"/>
    </source>
</evidence>
<keyword evidence="2" id="KW-0677">Repeat</keyword>
<reference evidence="4 5" key="2">
    <citation type="submission" date="2018-06" db="EMBL/GenBank/DDBJ databases">
        <title>Metagenomic assembly of (sub)arctic Cyanobacteria and their associated microbiome from non-axenic cultures.</title>
        <authorList>
            <person name="Baurain D."/>
        </authorList>
    </citation>
    <scope>NUCLEOTIDE SEQUENCE [LARGE SCALE GENOMIC DNA]</scope>
    <source>
        <strain evidence="4">ULC066bin1</strain>
    </source>
</reference>
<dbReference type="SUPFAM" id="SSF52540">
    <property type="entry name" value="P-loop containing nucleoside triphosphate hydrolases"/>
    <property type="match status" value="1"/>
</dbReference>
<feature type="repeat" description="WD" evidence="3">
    <location>
        <begin position="644"/>
        <end position="675"/>
    </location>
</feature>
<dbReference type="PROSITE" id="PS00678">
    <property type="entry name" value="WD_REPEATS_1"/>
    <property type="match status" value="4"/>
</dbReference>
<feature type="repeat" description="WD" evidence="3">
    <location>
        <begin position="933"/>
        <end position="965"/>
    </location>
</feature>
<feature type="repeat" description="WD" evidence="3">
    <location>
        <begin position="1015"/>
        <end position="1049"/>
    </location>
</feature>
<proteinExistence type="predicted"/>
<sequence>MTISDSKKTYLYQVGGSLSVDAPTYVERQADSDLYENLKAGEFCYVLNSRQMGKSSLRVRTMKRLQEENFTCAAIDITAIGTSDINPEQWYAGLIDSIISSLDLYDAFDLEDWWERNRLLSPVQRFGKFLDEGLLKKISSPIILFVDEIDSILSLNFPVDDFFALIRESFNRRADRIAYKRLTFALFGVATPADLIRDKQRTPFNIGRAIELRGFQIREARPLMRGLLTRSQNPVAVLKAILAYTGGQPFLTQKICQLILNSTQPIPLNQELVWVNNLVRSQLVSNWEIHDQPEHFKTIRDRILWSSENRQGKLLGLYQQILVSEPSLRKLEGGIIADDSPEQTELRITGLVVKREGKLCVYNPIYAAIFNQNWVNQALANLRPYGEAFKAWMDSNYQDESRLLRGQALQDALAWSADKNLSNYDYQFFSASQELEKKEVEVALIAQAEANQILSAAKQRLEQTLVAEQEAKIRLVEMQRKTQASLMEAEVVLKSASAKATFILNQQFEALMEAMEAGKQLQELEALSAEKASLRMHGVTALHQAVYSVQEYNHLSGHIDIVTCIAVQPNDQLIASGSSDRTIKIWDEKGNLQQTLVGHTNWITSLSFSRTGQFLVSASRDGTIRRWKMDRWKKLYVGQSIQIIKDHQAPVLDVKFSPTSAIFASCGEDAKIRLWRDDGAPFNTFTGGHHKWITCLCFSPDGERIVTGSADRSLIVWNIDGTLIRTIKAHDSFIEDVDISPSGRIIASASRGRDIKLWNMEGNLLAVLEGHTDKVLGVRFHPNGKSLVSIGSDRTLKVWDLKGNLLKTLYGHKGGVHSFSFNANGDKMITGSQDTNIKFWRTKGNSLPQLIGHSDEVNCITFSSDSRFIASASSDGSVKVWLANSHLITSLEGHKESVNSTCFSPDNRFLLSVSSDRAIKIWNAKGLLLKTIYNEHDMPIYSVAYRGDGELFASASGDGTVKLWSKEGEWVHTLSGHANAVYHVCFSPDGNMIATASQDKTVKIWHWDGTLLHTLVGHTGEVYSVCFSPNNQIVASSSKDGSIKLWNLEGKLLRTLNEHNAEVRSVCFSPDGNSLASGSSDRTVKIWSLDGKELLSLQGNQSGVKSVCFSPSGDTLASGSINGCVILWDFNLDHLMKLGSDWIQDYLDTHELVT</sequence>
<accession>A0A2W4WEG2</accession>
<dbReference type="InterPro" id="IPR020472">
    <property type="entry name" value="WD40_PAC1"/>
</dbReference>
<protein>
    <submittedName>
        <fullName evidence="4">Uncharacterized protein</fullName>
    </submittedName>
</protein>
<dbReference type="InterPro" id="IPR001680">
    <property type="entry name" value="WD40_rpt"/>
</dbReference>
<feature type="repeat" description="WD" evidence="3">
    <location>
        <begin position="596"/>
        <end position="637"/>
    </location>
</feature>
<feature type="repeat" description="WD" evidence="3">
    <location>
        <begin position="555"/>
        <end position="587"/>
    </location>
</feature>
<evidence type="ECO:0000256" key="1">
    <source>
        <dbReference type="ARBA" id="ARBA00022574"/>
    </source>
</evidence>
<dbReference type="PRINTS" id="PR00320">
    <property type="entry name" value="GPROTEINBRPT"/>
</dbReference>
<dbReference type="PANTHER" id="PTHR19849">
    <property type="entry name" value="PHOSPHOLIPASE A-2-ACTIVATING PROTEIN"/>
    <property type="match status" value="1"/>
</dbReference>
<dbReference type="InterPro" id="IPR027417">
    <property type="entry name" value="P-loop_NTPase"/>
</dbReference>
<feature type="repeat" description="WD" evidence="3">
    <location>
        <begin position="974"/>
        <end position="1005"/>
    </location>
</feature>
<feature type="repeat" description="WD" evidence="3">
    <location>
        <begin position="686"/>
        <end position="720"/>
    </location>
</feature>
<dbReference type="GO" id="GO:0043161">
    <property type="term" value="P:proteasome-mediated ubiquitin-dependent protein catabolic process"/>
    <property type="evidence" value="ECO:0007669"/>
    <property type="project" value="TreeGrafter"/>
</dbReference>
<comment type="caution">
    <text evidence="4">The sequence shown here is derived from an EMBL/GenBank/DDBJ whole genome shotgun (WGS) entry which is preliminary data.</text>
</comment>
<feature type="repeat" description="WD" evidence="3">
    <location>
        <begin position="768"/>
        <end position="802"/>
    </location>
</feature>
<dbReference type="Proteomes" id="UP000249467">
    <property type="component" value="Unassembled WGS sequence"/>
</dbReference>
<dbReference type="SUPFAM" id="SSF50978">
    <property type="entry name" value="WD40 repeat-like"/>
    <property type="match status" value="2"/>
</dbReference>
<dbReference type="EMBL" id="QBML01000005">
    <property type="protein sequence ID" value="PZO43484.1"/>
    <property type="molecule type" value="Genomic_DNA"/>
</dbReference>
<dbReference type="PANTHER" id="PTHR19849:SF1">
    <property type="entry name" value="F-BOX_WD REPEAT-CONTAINING PROTEIN 7"/>
    <property type="match status" value="1"/>
</dbReference>
<keyword evidence="1 3" id="KW-0853">WD repeat</keyword>
<feature type="repeat" description="WD" evidence="3">
    <location>
        <begin position="727"/>
        <end position="761"/>
    </location>
</feature>
<dbReference type="Gene3D" id="2.130.10.10">
    <property type="entry name" value="YVTN repeat-like/Quinoprotein amine dehydrogenase"/>
    <property type="match status" value="4"/>
</dbReference>
<gene>
    <name evidence="4" type="ORF">DCF19_05980</name>
</gene>
<dbReference type="PROSITE" id="PS50082">
    <property type="entry name" value="WD_REPEATS_2"/>
    <property type="match status" value="14"/>
</dbReference>
<dbReference type="PROSITE" id="PS50294">
    <property type="entry name" value="WD_REPEATS_REGION"/>
    <property type="match status" value="14"/>
</dbReference>
<dbReference type="InterPro" id="IPR015943">
    <property type="entry name" value="WD40/YVTN_repeat-like_dom_sf"/>
</dbReference>
<dbReference type="InterPro" id="IPR036322">
    <property type="entry name" value="WD40_repeat_dom_sf"/>
</dbReference>
<feature type="repeat" description="WD" evidence="3">
    <location>
        <begin position="850"/>
        <end position="881"/>
    </location>
</feature>
<dbReference type="InterPro" id="IPR019775">
    <property type="entry name" value="WD40_repeat_CS"/>
</dbReference>
<evidence type="ECO:0000313" key="5">
    <source>
        <dbReference type="Proteomes" id="UP000249467"/>
    </source>
</evidence>
<evidence type="ECO:0000256" key="2">
    <source>
        <dbReference type="ARBA" id="ARBA00022737"/>
    </source>
</evidence>
<dbReference type="Pfam" id="PF14516">
    <property type="entry name" value="AAA_35"/>
    <property type="match status" value="1"/>
</dbReference>
<organism evidence="4 5">
    <name type="scientific">Pseudanabaena frigida</name>
    <dbReference type="NCBI Taxonomy" id="945775"/>
    <lineage>
        <taxon>Bacteria</taxon>
        <taxon>Bacillati</taxon>
        <taxon>Cyanobacteriota</taxon>
        <taxon>Cyanophyceae</taxon>
        <taxon>Pseudanabaenales</taxon>
        <taxon>Pseudanabaenaceae</taxon>
        <taxon>Pseudanabaena</taxon>
    </lineage>
</organism>
<dbReference type="Gene3D" id="3.40.50.300">
    <property type="entry name" value="P-loop containing nucleotide triphosphate hydrolases"/>
    <property type="match status" value="1"/>
</dbReference>
<feature type="repeat" description="WD" evidence="3">
    <location>
        <begin position="1056"/>
        <end position="1097"/>
    </location>
</feature>
<dbReference type="GO" id="GO:0043130">
    <property type="term" value="F:ubiquitin binding"/>
    <property type="evidence" value="ECO:0007669"/>
    <property type="project" value="TreeGrafter"/>
</dbReference>
<dbReference type="SMART" id="SM00320">
    <property type="entry name" value="WD40"/>
    <property type="match status" value="14"/>
</dbReference>
<dbReference type="Pfam" id="PF00400">
    <property type="entry name" value="WD40"/>
    <property type="match status" value="14"/>
</dbReference>
<feature type="repeat" description="WD" evidence="3">
    <location>
        <begin position="1097"/>
        <end position="1131"/>
    </location>
</feature>
<evidence type="ECO:0000256" key="3">
    <source>
        <dbReference type="PROSITE-ProRule" id="PRU00221"/>
    </source>
</evidence>
<dbReference type="GO" id="GO:0010992">
    <property type="term" value="P:ubiquitin recycling"/>
    <property type="evidence" value="ECO:0007669"/>
    <property type="project" value="TreeGrafter"/>
</dbReference>
<dbReference type="CDD" id="cd00200">
    <property type="entry name" value="WD40"/>
    <property type="match status" value="2"/>
</dbReference>
<dbReference type="GO" id="GO:0005737">
    <property type="term" value="C:cytoplasm"/>
    <property type="evidence" value="ECO:0007669"/>
    <property type="project" value="TreeGrafter"/>
</dbReference>